<feature type="region of interest" description="Disordered" evidence="1">
    <location>
        <begin position="40"/>
        <end position="61"/>
    </location>
</feature>
<dbReference type="AlphaFoldDB" id="A0A811V5G3"/>
<dbReference type="EMBL" id="CAJHJT010000034">
    <property type="protein sequence ID" value="CAD7006071.1"/>
    <property type="molecule type" value="Genomic_DNA"/>
</dbReference>
<sequence>MLQSSPIHGCRNNGGEKATWLIPVQSLKNSNVLHALPTKLTKPSQSNLHSTNDRAASTLSSSGSDIMLSAKFAMDS</sequence>
<evidence type="ECO:0000313" key="3">
    <source>
        <dbReference type="Proteomes" id="UP000606786"/>
    </source>
</evidence>
<feature type="compositionally biased region" description="Polar residues" evidence="1">
    <location>
        <begin position="41"/>
        <end position="61"/>
    </location>
</feature>
<gene>
    <name evidence="2" type="ORF">CCAP1982_LOCUS14406</name>
</gene>
<accession>A0A811V5G3</accession>
<reference evidence="2" key="1">
    <citation type="submission" date="2020-11" db="EMBL/GenBank/DDBJ databases">
        <authorList>
            <person name="Whitehead M."/>
        </authorList>
    </citation>
    <scope>NUCLEOTIDE SEQUENCE</scope>
    <source>
        <strain evidence="2">EGII</strain>
    </source>
</reference>
<protein>
    <submittedName>
        <fullName evidence="2">(Mediterranean fruit fly) hypothetical protein</fullName>
    </submittedName>
</protein>
<comment type="caution">
    <text evidence="2">The sequence shown here is derived from an EMBL/GenBank/DDBJ whole genome shotgun (WGS) entry which is preliminary data.</text>
</comment>
<evidence type="ECO:0000313" key="2">
    <source>
        <dbReference type="EMBL" id="CAD7006071.1"/>
    </source>
</evidence>
<dbReference type="Proteomes" id="UP000606786">
    <property type="component" value="Unassembled WGS sequence"/>
</dbReference>
<proteinExistence type="predicted"/>
<keyword evidence="3" id="KW-1185">Reference proteome</keyword>
<evidence type="ECO:0000256" key="1">
    <source>
        <dbReference type="SAM" id="MobiDB-lite"/>
    </source>
</evidence>
<name>A0A811V5G3_CERCA</name>
<organism evidence="2 3">
    <name type="scientific">Ceratitis capitata</name>
    <name type="common">Mediterranean fruit fly</name>
    <name type="synonym">Tephritis capitata</name>
    <dbReference type="NCBI Taxonomy" id="7213"/>
    <lineage>
        <taxon>Eukaryota</taxon>
        <taxon>Metazoa</taxon>
        <taxon>Ecdysozoa</taxon>
        <taxon>Arthropoda</taxon>
        <taxon>Hexapoda</taxon>
        <taxon>Insecta</taxon>
        <taxon>Pterygota</taxon>
        <taxon>Neoptera</taxon>
        <taxon>Endopterygota</taxon>
        <taxon>Diptera</taxon>
        <taxon>Brachycera</taxon>
        <taxon>Muscomorpha</taxon>
        <taxon>Tephritoidea</taxon>
        <taxon>Tephritidae</taxon>
        <taxon>Ceratitis</taxon>
        <taxon>Ceratitis</taxon>
    </lineage>
</organism>